<evidence type="ECO:0000259" key="2">
    <source>
        <dbReference type="PROSITE" id="PS50021"/>
    </source>
</evidence>
<dbReference type="InterPro" id="IPR036872">
    <property type="entry name" value="CH_dom_sf"/>
</dbReference>
<dbReference type="SUPFAM" id="SSF47576">
    <property type="entry name" value="Calponin-homology domain, CH-domain"/>
    <property type="match status" value="1"/>
</dbReference>
<evidence type="ECO:0000256" key="1">
    <source>
        <dbReference type="SAM" id="MobiDB-lite"/>
    </source>
</evidence>
<comment type="caution">
    <text evidence="3">The sequence shown here is derived from an EMBL/GenBank/DDBJ whole genome shotgun (WGS) entry which is preliminary data.</text>
</comment>
<sequence>MNSKSLFLWPRFNESKTDPISEQIELNEDQYIQKAVDKAVKFARKVLKYQDLTVEELFCSKGIQLCNLLNVIAPCKRNRIVTVAHLEIQQTENLKELQNTAVECFGYPKNDLFSITGLIEKSVSDLRQLLNLLLFLQQQTQQKGIHKKEENSIRNFYILQGEIEKIENVVDEQEQNTKQIENEKEIMAHLSCLRNKTKTFSNQKTKKITNPELDNLLRSQQKKRAKNKKIEIEQLITEKNFLLVKYTIKNSEYFDGSQLINVSKWLKGKKQQQRKKNNKEKNNNQEKNNKEINHNKENKNANQLSLGIVETFFFLNTIDRWERLKMEWVPPKNKNEFKKKKLEYEKAYFDAIQFMRCNQYVFPVLAGNNLKVFEPAQLIVNPKNISVVVKNNFTKFNCSWSSGGFLLGVSKQDSTSLLSLTLLLGSKNNTISKKGNVSINHSMKNEIYYIKANDHAHKHMLVMLLLLYQTQHTQNNNLKIIGNNPKVSCVDINTVNTSILPPKNILSKKLKTYFFNVNEYLNNIFYEQDQKILNQNIIQKIDDFYKNYRIIFHIFNIIKRTVPFQSVFLDLRRRGIIFNNGKKIFYSIPFSPIFLITQPNNNNKIIKLTSTIKKNKTKTIYLVTETENENKFISKSILFFYSKWKHSNNIQKNI</sequence>
<feature type="compositionally biased region" description="Basic residues" evidence="1">
    <location>
        <begin position="267"/>
        <end position="278"/>
    </location>
</feature>
<dbReference type="InterPro" id="IPR001715">
    <property type="entry name" value="CH_dom"/>
</dbReference>
<dbReference type="Gene3D" id="1.10.418.10">
    <property type="entry name" value="Calponin-like domain"/>
    <property type="match status" value="1"/>
</dbReference>
<proteinExistence type="predicted"/>
<evidence type="ECO:0000313" key="4">
    <source>
        <dbReference type="Proteomes" id="UP001146793"/>
    </source>
</evidence>
<evidence type="ECO:0000313" key="3">
    <source>
        <dbReference type="EMBL" id="KAJ3449222.1"/>
    </source>
</evidence>
<reference evidence="3" key="1">
    <citation type="submission" date="2022-08" db="EMBL/GenBank/DDBJ databases">
        <title>Novel sulphate-reducing endosymbionts in the free-living metamonad Anaeramoeba.</title>
        <authorList>
            <person name="Jerlstrom-Hultqvist J."/>
            <person name="Cepicka I."/>
            <person name="Gallot-Lavallee L."/>
            <person name="Salas-Leiva D."/>
            <person name="Curtis B.A."/>
            <person name="Zahonova K."/>
            <person name="Pipaliya S."/>
            <person name="Dacks J."/>
            <person name="Roger A.J."/>
        </authorList>
    </citation>
    <scope>NUCLEOTIDE SEQUENCE</scope>
    <source>
        <strain evidence="3">Busselton2</strain>
    </source>
</reference>
<feature type="region of interest" description="Disordered" evidence="1">
    <location>
        <begin position="267"/>
        <end position="299"/>
    </location>
</feature>
<protein>
    <recommendedName>
        <fullName evidence="2">Calponin-homology (CH) domain-containing protein</fullName>
    </recommendedName>
</protein>
<feature type="domain" description="Calponin-homology (CH)" evidence="2">
    <location>
        <begin position="25"/>
        <end position="141"/>
    </location>
</feature>
<name>A0AAV8A918_9EUKA</name>
<feature type="compositionally biased region" description="Basic and acidic residues" evidence="1">
    <location>
        <begin position="279"/>
        <end position="299"/>
    </location>
</feature>
<accession>A0AAV8A918</accession>
<organism evidence="3 4">
    <name type="scientific">Anaeramoeba flamelloides</name>
    <dbReference type="NCBI Taxonomy" id="1746091"/>
    <lineage>
        <taxon>Eukaryota</taxon>
        <taxon>Metamonada</taxon>
        <taxon>Anaeramoebidae</taxon>
        <taxon>Anaeramoeba</taxon>
    </lineage>
</organism>
<gene>
    <name evidence="3" type="ORF">M0812_05367</name>
</gene>
<dbReference type="Proteomes" id="UP001146793">
    <property type="component" value="Unassembled WGS sequence"/>
</dbReference>
<dbReference type="PROSITE" id="PS50021">
    <property type="entry name" value="CH"/>
    <property type="match status" value="1"/>
</dbReference>
<dbReference type="AlphaFoldDB" id="A0AAV8A918"/>
<dbReference type="EMBL" id="JANTQA010000012">
    <property type="protein sequence ID" value="KAJ3449222.1"/>
    <property type="molecule type" value="Genomic_DNA"/>
</dbReference>